<feature type="domain" description="DM2" evidence="6">
    <location>
        <begin position="213"/>
        <end position="295"/>
    </location>
</feature>
<evidence type="ECO:0000256" key="1">
    <source>
        <dbReference type="ARBA" id="ARBA00022723"/>
    </source>
</evidence>
<evidence type="ECO:0000256" key="4">
    <source>
        <dbReference type="SAM" id="Coils"/>
    </source>
</evidence>
<evidence type="ECO:0000256" key="2">
    <source>
        <dbReference type="ARBA" id="ARBA00022771"/>
    </source>
</evidence>
<feature type="coiled-coil region" evidence="4">
    <location>
        <begin position="735"/>
        <end position="793"/>
    </location>
</feature>
<evidence type="ECO:0000259" key="6">
    <source>
        <dbReference type="PROSITE" id="PS51925"/>
    </source>
</evidence>
<dbReference type="Pfam" id="PF02201">
    <property type="entry name" value="SWIB"/>
    <property type="match status" value="1"/>
</dbReference>
<feature type="region of interest" description="Disordered" evidence="5">
    <location>
        <begin position="178"/>
        <end position="210"/>
    </location>
</feature>
<gene>
    <name evidence="7" type="ORF">WN944_005865</name>
</gene>
<feature type="compositionally biased region" description="Basic residues" evidence="5">
    <location>
        <begin position="183"/>
        <end position="210"/>
    </location>
</feature>
<dbReference type="InterPro" id="IPR001965">
    <property type="entry name" value="Znf_PHD"/>
</dbReference>
<dbReference type="AlphaFoldDB" id="A0AAP0MPG1"/>
<dbReference type="EMBL" id="JBCGBO010000003">
    <property type="protein sequence ID" value="KAK9213880.1"/>
    <property type="molecule type" value="Genomic_DNA"/>
</dbReference>
<proteinExistence type="predicted"/>
<keyword evidence="3" id="KW-0862">Zinc</keyword>
<dbReference type="Pfam" id="PF22908">
    <property type="entry name" value="PHD_NSD"/>
    <property type="match status" value="1"/>
</dbReference>
<feature type="compositionally biased region" description="Polar residues" evidence="5">
    <location>
        <begin position="590"/>
        <end position="601"/>
    </location>
</feature>
<dbReference type="InterPro" id="IPR011011">
    <property type="entry name" value="Znf_FYVE_PHD"/>
</dbReference>
<dbReference type="CDD" id="cd15568">
    <property type="entry name" value="PHD5_NSD"/>
    <property type="match status" value="1"/>
</dbReference>
<sequence length="852" mass="96272">MGRRQKLKKEEIAEDWCFDCKDGGTLMICDHKDCLKAYHPSCVNKDNSAMKTTEKWTCNLHICFKCDKAPKFYCLCCPSAICGPCLYEAEFAVVKGDKGLCDECLELVLRKEEKKDVDPNQCKNDFSDPSTKEFFFYDYWRIIKKKECLTSEEVIAASNLLKRGENYKFASDSDEYDIGKEKKSSKRKRPKSSKRKRPKRKQSAMKSKFKSSRKEFVGWGSKSLLEFLVSIGKDTTRKLSKQVVAIIIREYCKENNLFHPDKKEICCDAKLQALLGRKAVEKRKLCELLTIHFAENLDCSEEELLCSSENEDDDSVACKRQMHSSSVQKALSKEEVADETAEAQGAKPAGRDSTGTNEKEHNVGVPQSPQLNTSLYDGLTDIGEYNHLLRWCEETERSNREVSVERDKMQSEQPLQYLHEVPIVFADTDYAESAWKVYSRRNRQECREGLPELSSGMISNGNGISFHMPSVQPKLSNELPVGIVVSLVEPVSEESSLGRTSNSNGVSSHIPSEQPLLSNEVPVVIAAAEHVEPTIEDSVRAKEQVGLPESSLVRTSEGNAIPCDMIPDLSAPPSQPSTAIFQSELPEASAPSSQPSTSVFQSEHPEASAPPSKPAPTISKPEQKVIMIDLFDERDVKEEREEINCLGENDAFFEDLQSLLDQSLEDLSGPSEQPPVTHTLSPDQIMEAKRCLHMFCLMNFDQLINHAERDQFFSSLDLLLKHGFVPKHMLDMESVRRADKERECAESLKQELADKFRLYEEIERKKQVAAHRIEELKNQLKDARDSRIGLHEQSKSLKASLGTSKVALYQYMQSSKTFAMIKETGQQVMKDIDESWNSSKTEILNLLLDFSP</sequence>
<dbReference type="Gene3D" id="1.10.245.10">
    <property type="entry name" value="SWIB/MDM2 domain"/>
    <property type="match status" value="1"/>
</dbReference>
<feature type="region of interest" description="Disordered" evidence="5">
    <location>
        <begin position="539"/>
        <end position="623"/>
    </location>
</feature>
<dbReference type="InterPro" id="IPR003121">
    <property type="entry name" value="SWIB_MDM2_domain"/>
</dbReference>
<dbReference type="PANTHER" id="PTHR46851">
    <property type="entry name" value="OS01G0884500 PROTEIN"/>
    <property type="match status" value="1"/>
</dbReference>
<dbReference type="SUPFAM" id="SSF47592">
    <property type="entry name" value="SWIB/MDM2 domain"/>
    <property type="match status" value="1"/>
</dbReference>
<reference evidence="7 8" key="1">
    <citation type="submission" date="2024-05" db="EMBL/GenBank/DDBJ databases">
        <title>Haplotype-resolved chromosome-level genome assembly of Huyou (Citrus changshanensis).</title>
        <authorList>
            <person name="Miao C."/>
            <person name="Chen W."/>
            <person name="Wu Y."/>
            <person name="Wang L."/>
            <person name="Zhao S."/>
            <person name="Grierson D."/>
            <person name="Xu C."/>
            <person name="Chen K."/>
        </authorList>
    </citation>
    <scope>NUCLEOTIDE SEQUENCE [LARGE SCALE GENOMIC DNA]</scope>
    <source>
        <strain evidence="7">01-14</strain>
        <tissue evidence="7">Leaf</tissue>
    </source>
</reference>
<dbReference type="PANTHER" id="PTHR46851:SF23">
    <property type="entry name" value="SWIB_MDM2 DOMAIN-CONTAINING PROTEIN"/>
    <property type="match status" value="1"/>
</dbReference>
<keyword evidence="4" id="KW-0175">Coiled coil</keyword>
<dbReference type="InterPro" id="IPR036885">
    <property type="entry name" value="SWIB_MDM2_dom_sf"/>
</dbReference>
<feature type="compositionally biased region" description="Polar residues" evidence="5">
    <location>
        <begin position="498"/>
        <end position="514"/>
    </location>
</feature>
<dbReference type="PROSITE" id="PS51925">
    <property type="entry name" value="SWIB_MDM2"/>
    <property type="match status" value="1"/>
</dbReference>
<feature type="region of interest" description="Disordered" evidence="5">
    <location>
        <begin position="329"/>
        <end position="372"/>
    </location>
</feature>
<keyword evidence="2" id="KW-0863">Zinc-finger</keyword>
<dbReference type="SUPFAM" id="SSF57903">
    <property type="entry name" value="FYVE/PHD zinc finger"/>
    <property type="match status" value="1"/>
</dbReference>
<dbReference type="GO" id="GO:0008270">
    <property type="term" value="F:zinc ion binding"/>
    <property type="evidence" value="ECO:0007669"/>
    <property type="project" value="UniProtKB-KW"/>
</dbReference>
<accession>A0AAP0MPG1</accession>
<evidence type="ECO:0000313" key="7">
    <source>
        <dbReference type="EMBL" id="KAK9213880.1"/>
    </source>
</evidence>
<evidence type="ECO:0000256" key="3">
    <source>
        <dbReference type="ARBA" id="ARBA00022833"/>
    </source>
</evidence>
<dbReference type="Proteomes" id="UP001428341">
    <property type="component" value="Unassembled WGS sequence"/>
</dbReference>
<keyword evidence="8" id="KW-1185">Reference proteome</keyword>
<feature type="compositionally biased region" description="Low complexity" evidence="5">
    <location>
        <begin position="607"/>
        <end position="620"/>
    </location>
</feature>
<protein>
    <recommendedName>
        <fullName evidence="6">DM2 domain-containing protein</fullName>
    </recommendedName>
</protein>
<name>A0AAP0MPG1_9ROSI</name>
<dbReference type="InterPro" id="IPR055198">
    <property type="entry name" value="NSD_PHD"/>
</dbReference>
<keyword evidence="1" id="KW-0479">Metal-binding</keyword>
<feature type="region of interest" description="Disordered" evidence="5">
    <location>
        <begin position="493"/>
        <end position="514"/>
    </location>
</feature>
<dbReference type="InterPro" id="IPR013083">
    <property type="entry name" value="Znf_RING/FYVE/PHD"/>
</dbReference>
<evidence type="ECO:0000313" key="8">
    <source>
        <dbReference type="Proteomes" id="UP001428341"/>
    </source>
</evidence>
<dbReference type="InterPro" id="IPR045894">
    <property type="entry name" value="At5g08430-like"/>
</dbReference>
<dbReference type="SMART" id="SM00249">
    <property type="entry name" value="PHD"/>
    <property type="match status" value="1"/>
</dbReference>
<dbReference type="Gene3D" id="3.30.40.10">
    <property type="entry name" value="Zinc/RING finger domain, C3HC4 (zinc finger)"/>
    <property type="match status" value="1"/>
</dbReference>
<comment type="caution">
    <text evidence="7">The sequence shown here is derived from an EMBL/GenBank/DDBJ whole genome shotgun (WGS) entry which is preliminary data.</text>
</comment>
<evidence type="ECO:0000256" key="5">
    <source>
        <dbReference type="SAM" id="MobiDB-lite"/>
    </source>
</evidence>
<organism evidence="7 8">
    <name type="scientific">Citrus x changshan-huyou</name>
    <dbReference type="NCBI Taxonomy" id="2935761"/>
    <lineage>
        <taxon>Eukaryota</taxon>
        <taxon>Viridiplantae</taxon>
        <taxon>Streptophyta</taxon>
        <taxon>Embryophyta</taxon>
        <taxon>Tracheophyta</taxon>
        <taxon>Spermatophyta</taxon>
        <taxon>Magnoliopsida</taxon>
        <taxon>eudicotyledons</taxon>
        <taxon>Gunneridae</taxon>
        <taxon>Pentapetalae</taxon>
        <taxon>rosids</taxon>
        <taxon>malvids</taxon>
        <taxon>Sapindales</taxon>
        <taxon>Rutaceae</taxon>
        <taxon>Aurantioideae</taxon>
        <taxon>Citrus</taxon>
    </lineage>
</organism>